<keyword evidence="1" id="KW-0547">Nucleotide-binding</keyword>
<dbReference type="InterPro" id="IPR011545">
    <property type="entry name" value="DEAD/DEAH_box_helicase_dom"/>
</dbReference>
<dbReference type="EMBL" id="AP027729">
    <property type="protein sequence ID" value="BDZ43870.1"/>
    <property type="molecule type" value="Genomic_DNA"/>
</dbReference>
<evidence type="ECO:0000256" key="1">
    <source>
        <dbReference type="ARBA" id="ARBA00022741"/>
    </source>
</evidence>
<feature type="domain" description="Helicase ATP-binding" evidence="4">
    <location>
        <begin position="1"/>
        <end position="78"/>
    </location>
</feature>
<evidence type="ECO:0000313" key="5">
    <source>
        <dbReference type="EMBL" id="BDZ43870.1"/>
    </source>
</evidence>
<proteinExistence type="predicted"/>
<dbReference type="SUPFAM" id="SSF52540">
    <property type="entry name" value="P-loop containing nucleoside triphosphate hydrolases"/>
    <property type="match status" value="1"/>
</dbReference>
<organism evidence="5 6">
    <name type="scientific">Paraoerskovia sediminicola</name>
    <dbReference type="NCBI Taxonomy" id="1138587"/>
    <lineage>
        <taxon>Bacteria</taxon>
        <taxon>Bacillati</taxon>
        <taxon>Actinomycetota</taxon>
        <taxon>Actinomycetes</taxon>
        <taxon>Micrococcales</taxon>
        <taxon>Cellulomonadaceae</taxon>
        <taxon>Paraoerskovia</taxon>
    </lineage>
</organism>
<keyword evidence="6" id="KW-1185">Reference proteome</keyword>
<keyword evidence="3" id="KW-0067">ATP-binding</keyword>
<dbReference type="InterPro" id="IPR014013">
    <property type="entry name" value="Helic_SF1/SF2_ATP-bd_DinG/Rad3"/>
</dbReference>
<dbReference type="Proteomes" id="UP001321475">
    <property type="component" value="Chromosome"/>
</dbReference>
<sequence length="78" mass="8622">MAEAVDTAIRTEEHLLVQAGTGTGKSLGYLVPAVRHAVLADERVVVSTATLALQRQVMTRDLPWWRTPSRRSCPARPR</sequence>
<reference evidence="6" key="1">
    <citation type="journal article" date="2019" name="Int. J. Syst. Evol. Microbiol.">
        <title>The Global Catalogue of Microorganisms (GCM) 10K type strain sequencing project: providing services to taxonomists for standard genome sequencing and annotation.</title>
        <authorList>
            <consortium name="The Broad Institute Genomics Platform"/>
            <consortium name="The Broad Institute Genome Sequencing Center for Infectious Disease"/>
            <person name="Wu L."/>
            <person name="Ma J."/>
        </authorList>
    </citation>
    <scope>NUCLEOTIDE SEQUENCE [LARGE SCALE GENOMIC DNA]</scope>
    <source>
        <strain evidence="6">NBRC 108565</strain>
    </source>
</reference>
<dbReference type="InterPro" id="IPR027417">
    <property type="entry name" value="P-loop_NTPase"/>
</dbReference>
<dbReference type="Pfam" id="PF00270">
    <property type="entry name" value="DEAD"/>
    <property type="match status" value="1"/>
</dbReference>
<evidence type="ECO:0000256" key="2">
    <source>
        <dbReference type="ARBA" id="ARBA00022801"/>
    </source>
</evidence>
<dbReference type="Gene3D" id="3.40.50.300">
    <property type="entry name" value="P-loop containing nucleotide triphosphate hydrolases"/>
    <property type="match status" value="1"/>
</dbReference>
<dbReference type="PROSITE" id="PS51193">
    <property type="entry name" value="HELICASE_ATP_BIND_2"/>
    <property type="match status" value="1"/>
</dbReference>
<gene>
    <name evidence="5" type="ORF">GCM10025865_31690</name>
</gene>
<evidence type="ECO:0000259" key="4">
    <source>
        <dbReference type="PROSITE" id="PS51193"/>
    </source>
</evidence>
<accession>A0ABN6XGI5</accession>
<evidence type="ECO:0000256" key="3">
    <source>
        <dbReference type="ARBA" id="ARBA00022840"/>
    </source>
</evidence>
<evidence type="ECO:0000313" key="6">
    <source>
        <dbReference type="Proteomes" id="UP001321475"/>
    </source>
</evidence>
<keyword evidence="2" id="KW-0378">Hydrolase</keyword>
<protein>
    <recommendedName>
        <fullName evidence="4">Helicase ATP-binding domain-containing protein</fullName>
    </recommendedName>
</protein>
<name>A0ABN6XGI5_9CELL</name>